<reference evidence="1 2" key="1">
    <citation type="submission" date="2007-11" db="EMBL/GenBank/DDBJ databases">
        <authorList>
            <person name="Wagner-Dobler I."/>
            <person name="Ferriera S."/>
            <person name="Johnson J."/>
            <person name="Kravitz S."/>
            <person name="Beeson K."/>
            <person name="Sutton G."/>
            <person name="Rogers Y.-H."/>
            <person name="Friedman R."/>
            <person name="Frazier M."/>
            <person name="Venter J.C."/>
        </authorList>
    </citation>
    <scope>NUCLEOTIDE SEQUENCE [LARGE SCALE GENOMIC DNA]</scope>
    <source>
        <strain evidence="1 2">HEL-45</strain>
    </source>
</reference>
<evidence type="ECO:0000313" key="2">
    <source>
        <dbReference type="Proteomes" id="UP000003257"/>
    </source>
</evidence>
<dbReference type="Proteomes" id="UP000003257">
    <property type="component" value="Unassembled WGS sequence"/>
</dbReference>
<dbReference type="EMBL" id="ABID01000012">
    <property type="protein sequence ID" value="EDQ03598.1"/>
    <property type="molecule type" value="Genomic_DNA"/>
</dbReference>
<organism evidence="1 2">
    <name type="scientific">Sulfitobacter indolifex HEL-45</name>
    <dbReference type="NCBI Taxonomy" id="391624"/>
    <lineage>
        <taxon>Bacteria</taxon>
        <taxon>Pseudomonadati</taxon>
        <taxon>Pseudomonadota</taxon>
        <taxon>Alphaproteobacteria</taxon>
        <taxon>Rhodobacterales</taxon>
        <taxon>Roseobacteraceae</taxon>
        <taxon>Sulfitobacter</taxon>
    </lineage>
</organism>
<proteinExistence type="predicted"/>
<keyword evidence="2" id="KW-1185">Reference proteome</keyword>
<comment type="caution">
    <text evidence="1">The sequence shown here is derived from an EMBL/GenBank/DDBJ whole genome shotgun (WGS) entry which is preliminary data.</text>
</comment>
<evidence type="ECO:0000313" key="1">
    <source>
        <dbReference type="EMBL" id="EDQ03598.1"/>
    </source>
</evidence>
<protein>
    <submittedName>
        <fullName evidence="1">Uncharacterized protein</fullName>
    </submittedName>
</protein>
<name>A0ABP2D632_9RHOB</name>
<sequence>MWLCPGNCLSSIRRTAPPAIPIVQIAHQHRTLITLPDDLHKLFSLLASFTKAQTKMCCHNLQRTMGRIHHCFDRNSMFAPLVGDVMKACGFYRPATYHRMAIVSVHSPDQAGCMGVAAKFLA</sequence>
<gene>
    <name evidence="1" type="ORF">OIHEL45_16541</name>
</gene>
<accession>A0ABP2D632</accession>